<evidence type="ECO:0000256" key="9">
    <source>
        <dbReference type="ARBA" id="ARBA00023157"/>
    </source>
</evidence>
<sequence length="700" mass="77800">MMEHCVKLAVVLILLNFYLISAFSHDENRRVIEFEKEFSNTVGIDQDTSYPINDNGGFAHKFNGIGGLSGGGATSRLLVNYAEPYRSQILDFLFKPNFAASLHILKVEIGGDAQSTEGTEATHMRSENEENYTRGYEWWLMKEAKARNPDITLIGLPWTWPSWIGQGTVLPYENKTLTATYIMKWVKGAKEHHGLAINYVGIWNERPYNVEYIKTLRKVLDENGFSDVGIIASDNSFIPTSESILHDGDLAKAVEVIGAHYPGTYSGTVAQETKKPLWASEDYSTFNDAVGAGCWARILNQNYVNGNITATIAWNLIASYYDDLPYKRCSLLTANEPWSGHYEQVGPLWVTAHTTQFTKPGWYYLKTTGHLSKGGSYAALTDGKGNLTIVIETLSHDQSICIRPPLPSYDVADQNVTLTLGGSFKGVVKVLNMWQSQLGQASTIDSMFVNKGKVTVGSEGEISLFVPTNMLITLSTINTAMKGSYPMPPASAAFPLPYTDTFESNGFSEAYNFADQSGKFETYYNASAMDDHKWTLRQVVTARPVTWCDDPDLGFTVIGDYSWSNVAVSVDVKPEDTYGVFVALRVDKGGCDAREASGLFLWFMTNRSWVLTTDIMRENRLQRCAIGWECWVTEFQEQEWNQVTLEVSKDTNVVAYLNGAKILEHTIKKEDAVPANGFAALGTASFGKAQYDSFTVKPSS</sequence>
<dbReference type="Pfam" id="PF17387">
    <property type="entry name" value="Glyco_hydro_59M"/>
    <property type="match status" value="1"/>
</dbReference>
<comment type="catalytic activity">
    <reaction evidence="12">
        <text>a D-galactosylceramide + H2O = an N-acyl-sphingoid base + D-galactose</text>
        <dbReference type="Rhea" id="RHEA:43412"/>
        <dbReference type="ChEBI" id="CHEBI:4139"/>
        <dbReference type="ChEBI" id="CHEBI:15377"/>
        <dbReference type="ChEBI" id="CHEBI:36498"/>
        <dbReference type="ChEBI" id="CHEBI:83273"/>
    </reaction>
    <physiologicalReaction direction="left-to-right" evidence="12">
        <dbReference type="Rhea" id="RHEA:43413"/>
    </physiologicalReaction>
</comment>
<dbReference type="EMBL" id="LR785344">
    <property type="protein sequence ID" value="CAB3248156.1"/>
    <property type="molecule type" value="mRNA"/>
</dbReference>
<accession>A0A6F9DDY3</accession>
<evidence type="ECO:0000256" key="5">
    <source>
        <dbReference type="ARBA" id="ARBA00022801"/>
    </source>
</evidence>
<evidence type="ECO:0000256" key="15">
    <source>
        <dbReference type="PIRSR" id="PIRSR601286-50"/>
    </source>
</evidence>
<dbReference type="Gene3D" id="2.60.120.560">
    <property type="entry name" value="Exo-inulinase, domain 1"/>
    <property type="match status" value="1"/>
</dbReference>
<evidence type="ECO:0000256" key="14">
    <source>
        <dbReference type="ARBA" id="ARBA00048813"/>
    </source>
</evidence>
<dbReference type="GO" id="GO:0004336">
    <property type="term" value="F:galactosylceramidase activity"/>
    <property type="evidence" value="ECO:0007669"/>
    <property type="project" value="UniProtKB-EC"/>
</dbReference>
<dbReference type="InterPro" id="IPR049161">
    <property type="entry name" value="GH59_cat"/>
</dbReference>
<dbReference type="PRINTS" id="PR00850">
    <property type="entry name" value="GLHYDRLASE59"/>
</dbReference>
<dbReference type="InterPro" id="IPR035394">
    <property type="entry name" value="Glyco_hydro_59_dom"/>
</dbReference>
<keyword evidence="9" id="KW-1015">Disulfide bond</keyword>
<dbReference type="InterPro" id="IPR001286">
    <property type="entry name" value="Glyco_hydro_59"/>
</dbReference>
<evidence type="ECO:0000313" key="20">
    <source>
        <dbReference type="EMBL" id="CAB3248156.1"/>
    </source>
</evidence>
<evidence type="ECO:0000256" key="13">
    <source>
        <dbReference type="ARBA" id="ARBA00033098"/>
    </source>
</evidence>
<feature type="active site" description="Nucleophile" evidence="15">
    <location>
        <position position="281"/>
    </location>
</feature>
<feature type="domain" description="Glycosyl hydrolase family 59 C-terminal lectin" evidence="19">
    <location>
        <begin position="515"/>
        <end position="697"/>
    </location>
</feature>
<evidence type="ECO:0000256" key="16">
    <source>
        <dbReference type="SAM" id="SignalP"/>
    </source>
</evidence>
<keyword evidence="5" id="KW-0378">Hydrolase</keyword>
<reference evidence="20" key="1">
    <citation type="submission" date="2020-04" db="EMBL/GenBank/DDBJ databases">
        <authorList>
            <person name="Neveu A P."/>
        </authorList>
    </citation>
    <scope>NUCLEOTIDE SEQUENCE</scope>
    <source>
        <tissue evidence="20">Whole embryo</tissue>
    </source>
</reference>
<evidence type="ECO:0000256" key="4">
    <source>
        <dbReference type="ARBA" id="ARBA00022729"/>
    </source>
</evidence>
<comment type="similarity">
    <text evidence="1">Belongs to the glycosyl hydrolase 59 family.</text>
</comment>
<dbReference type="InterPro" id="IPR049162">
    <property type="entry name" value="GH59_C"/>
</dbReference>
<dbReference type="Gene3D" id="3.20.20.80">
    <property type="entry name" value="Glycosidases"/>
    <property type="match status" value="1"/>
</dbReference>
<dbReference type="FunFam" id="3.20.20.70:FF:000091">
    <property type="entry name" value="galactocerebrosidase precursor"/>
    <property type="match status" value="1"/>
</dbReference>
<evidence type="ECO:0000259" key="19">
    <source>
        <dbReference type="Pfam" id="PF21708"/>
    </source>
</evidence>
<dbReference type="PANTHER" id="PTHR15172:SF1">
    <property type="entry name" value="GALACTOCEREBROSIDASE"/>
    <property type="match status" value="1"/>
</dbReference>
<keyword evidence="4 16" id="KW-0732">Signal</keyword>
<feature type="domain" description="Glycosyl hydrolase family 59 central" evidence="18">
    <location>
        <begin position="364"/>
        <end position="480"/>
    </location>
</feature>
<proteinExistence type="evidence at transcript level"/>
<feature type="signal peptide" evidence="16">
    <location>
        <begin position="1"/>
        <end position="22"/>
    </location>
</feature>
<dbReference type="Gene3D" id="3.20.20.70">
    <property type="entry name" value="Aldolase class I"/>
    <property type="match status" value="1"/>
</dbReference>
<evidence type="ECO:0000256" key="8">
    <source>
        <dbReference type="ARBA" id="ARBA00023098"/>
    </source>
</evidence>
<dbReference type="GO" id="GO:0006683">
    <property type="term" value="P:galactosylceramide catabolic process"/>
    <property type="evidence" value="ECO:0007669"/>
    <property type="project" value="InterPro"/>
</dbReference>
<keyword evidence="6" id="KW-0746">Sphingolipid metabolism</keyword>
<dbReference type="FunFam" id="3.20.20.80:FF:000026">
    <property type="entry name" value="galactocerebrosidase precursor"/>
    <property type="match status" value="1"/>
</dbReference>
<dbReference type="EC" id="3.2.1.46" evidence="2"/>
<dbReference type="InterPro" id="IPR013785">
    <property type="entry name" value="Aldolase_TIM"/>
</dbReference>
<evidence type="ECO:0000256" key="2">
    <source>
        <dbReference type="ARBA" id="ARBA00012657"/>
    </source>
</evidence>
<dbReference type="AlphaFoldDB" id="A0A6F9DDY3"/>
<evidence type="ECO:0000256" key="6">
    <source>
        <dbReference type="ARBA" id="ARBA00022919"/>
    </source>
</evidence>
<organism evidence="20">
    <name type="scientific">Phallusia mammillata</name>
    <dbReference type="NCBI Taxonomy" id="59560"/>
    <lineage>
        <taxon>Eukaryota</taxon>
        <taxon>Metazoa</taxon>
        <taxon>Chordata</taxon>
        <taxon>Tunicata</taxon>
        <taxon>Ascidiacea</taxon>
        <taxon>Phlebobranchia</taxon>
        <taxon>Ascidiidae</taxon>
        <taxon>Phallusia</taxon>
    </lineage>
</organism>
<feature type="chain" id="PRO_5026184637" description="Galactocerebrosidase" evidence="16">
    <location>
        <begin position="23"/>
        <end position="700"/>
    </location>
</feature>
<feature type="active site" description="Proton donor/acceptor" evidence="15">
    <location>
        <position position="205"/>
    </location>
</feature>
<evidence type="ECO:0000259" key="17">
    <source>
        <dbReference type="Pfam" id="PF02057"/>
    </source>
</evidence>
<evidence type="ECO:0000256" key="1">
    <source>
        <dbReference type="ARBA" id="ARBA00005637"/>
    </source>
</evidence>
<name>A0A6F9DDY3_9ASCI</name>
<dbReference type="InterPro" id="IPR017853">
    <property type="entry name" value="GH"/>
</dbReference>
<dbReference type="GO" id="GO:0005764">
    <property type="term" value="C:lysosome"/>
    <property type="evidence" value="ECO:0007669"/>
    <property type="project" value="TreeGrafter"/>
</dbReference>
<keyword evidence="11" id="KW-0326">Glycosidase</keyword>
<keyword evidence="10" id="KW-0325">Glycoprotein</keyword>
<feature type="domain" description="Glycosyl hydrolase family 59 catalytic" evidence="17">
    <location>
        <begin position="62"/>
        <end position="356"/>
    </location>
</feature>
<evidence type="ECO:0000256" key="11">
    <source>
        <dbReference type="ARBA" id="ARBA00023295"/>
    </source>
</evidence>
<keyword evidence="7" id="KW-0442">Lipid degradation</keyword>
<evidence type="ECO:0000256" key="7">
    <source>
        <dbReference type="ARBA" id="ARBA00022963"/>
    </source>
</evidence>
<dbReference type="Pfam" id="PF02057">
    <property type="entry name" value="Glyco_hydro_59"/>
    <property type="match status" value="1"/>
</dbReference>
<dbReference type="Pfam" id="PF21708">
    <property type="entry name" value="Glyco_hydro_59_C"/>
    <property type="match status" value="1"/>
</dbReference>
<evidence type="ECO:0000256" key="12">
    <source>
        <dbReference type="ARBA" id="ARBA00023982"/>
    </source>
</evidence>
<evidence type="ECO:0000256" key="10">
    <source>
        <dbReference type="ARBA" id="ARBA00023180"/>
    </source>
</evidence>
<keyword evidence="8" id="KW-0443">Lipid metabolism</keyword>
<dbReference type="GO" id="GO:0016020">
    <property type="term" value="C:membrane"/>
    <property type="evidence" value="ECO:0007669"/>
    <property type="project" value="GOC"/>
</dbReference>
<comment type="catalytic activity">
    <reaction evidence="14">
        <text>beta-D-galactosyl-(1&lt;-&gt;1)-sphing-4-enine + H2O = sphing-4-enine + D-galactose</text>
        <dbReference type="Rhea" id="RHEA:43908"/>
        <dbReference type="ChEBI" id="CHEBI:4139"/>
        <dbReference type="ChEBI" id="CHEBI:15377"/>
        <dbReference type="ChEBI" id="CHEBI:57756"/>
        <dbReference type="ChEBI" id="CHEBI:57934"/>
    </reaction>
    <physiologicalReaction direction="left-to-right" evidence="14">
        <dbReference type="Rhea" id="RHEA:43909"/>
    </physiologicalReaction>
</comment>
<dbReference type="PANTHER" id="PTHR15172">
    <property type="entry name" value="GALACTOCEREBROSIDASE"/>
    <property type="match status" value="1"/>
</dbReference>
<dbReference type="SUPFAM" id="SSF51445">
    <property type="entry name" value="(Trans)glycosidases"/>
    <property type="match status" value="1"/>
</dbReference>
<gene>
    <name evidence="20" type="primary">Galc-002</name>
</gene>
<protein>
    <recommendedName>
        <fullName evidence="3">Galactocerebrosidase</fullName>
        <ecNumber evidence="2">3.2.1.46</ecNumber>
    </recommendedName>
    <alternativeName>
        <fullName evidence="13">Galactosylceramidase</fullName>
    </alternativeName>
</protein>
<evidence type="ECO:0000256" key="3">
    <source>
        <dbReference type="ARBA" id="ARBA00019657"/>
    </source>
</evidence>
<evidence type="ECO:0000259" key="18">
    <source>
        <dbReference type="Pfam" id="PF17387"/>
    </source>
</evidence>